<evidence type="ECO:0000256" key="1">
    <source>
        <dbReference type="ARBA" id="ARBA00008857"/>
    </source>
</evidence>
<dbReference type="Gene3D" id="1.10.443.10">
    <property type="entry name" value="Intergrase catalytic core"/>
    <property type="match status" value="1"/>
</dbReference>
<dbReference type="OrthoDB" id="87056at2"/>
<dbReference type="InterPro" id="IPR002104">
    <property type="entry name" value="Integrase_catalytic"/>
</dbReference>
<evidence type="ECO:0000313" key="6">
    <source>
        <dbReference type="Proteomes" id="UP000294902"/>
    </source>
</evidence>
<dbReference type="SUPFAM" id="SSF56349">
    <property type="entry name" value="DNA breaking-rejoining enzymes"/>
    <property type="match status" value="1"/>
</dbReference>
<sequence>MANIKTRALTEEEYSLIIKTIREGFLTKDNIKVRPNERIAVALTIQLNLGLRIGDIVNLRLSDIVKDGSRYRLEIKEQKTGKKREFTVPQEIYSYLQSYALDNSIGPKQKLFDITVRAVQKHLKLVTDYLGLENIGTHSFRKTFAVSIYNNNNYNVELVRQLLQHSTVAVTQHYLSVQQREVEDALAKHIKLPS</sequence>
<name>A0A4R3MN28_9FIRM</name>
<evidence type="ECO:0000313" key="5">
    <source>
        <dbReference type="EMBL" id="TCT15675.1"/>
    </source>
</evidence>
<dbReference type="InterPro" id="IPR013762">
    <property type="entry name" value="Integrase-like_cat_sf"/>
</dbReference>
<keyword evidence="2" id="KW-0238">DNA-binding</keyword>
<evidence type="ECO:0000259" key="4">
    <source>
        <dbReference type="PROSITE" id="PS51898"/>
    </source>
</evidence>
<feature type="domain" description="Tyr recombinase" evidence="4">
    <location>
        <begin position="4"/>
        <end position="187"/>
    </location>
</feature>
<dbReference type="RefSeq" id="WP_132251552.1">
    <property type="nucleotide sequence ID" value="NZ_SMAL01000003.1"/>
</dbReference>
<comment type="caution">
    <text evidence="5">The sequence shown here is derived from an EMBL/GenBank/DDBJ whole genome shotgun (WGS) entry which is preliminary data.</text>
</comment>
<comment type="similarity">
    <text evidence="1">Belongs to the 'phage' integrase family.</text>
</comment>
<keyword evidence="3" id="KW-0233">DNA recombination</keyword>
<proteinExistence type="inferred from homology"/>
<dbReference type="GO" id="GO:0015074">
    <property type="term" value="P:DNA integration"/>
    <property type="evidence" value="ECO:0007669"/>
    <property type="project" value="InterPro"/>
</dbReference>
<keyword evidence="6" id="KW-1185">Reference proteome</keyword>
<dbReference type="AlphaFoldDB" id="A0A4R3MN28"/>
<dbReference type="PANTHER" id="PTHR30349">
    <property type="entry name" value="PHAGE INTEGRASE-RELATED"/>
    <property type="match status" value="1"/>
</dbReference>
<dbReference type="GO" id="GO:0003677">
    <property type="term" value="F:DNA binding"/>
    <property type="evidence" value="ECO:0007669"/>
    <property type="project" value="UniProtKB-KW"/>
</dbReference>
<reference evidence="5 6" key="1">
    <citation type="submission" date="2019-03" db="EMBL/GenBank/DDBJ databases">
        <title>Genomic Encyclopedia of Type Strains, Phase IV (KMG-IV): sequencing the most valuable type-strain genomes for metagenomic binning, comparative biology and taxonomic classification.</title>
        <authorList>
            <person name="Goeker M."/>
        </authorList>
    </citation>
    <scope>NUCLEOTIDE SEQUENCE [LARGE SCALE GENOMIC DNA]</scope>
    <source>
        <strain evidence="5 6">DSM 24629</strain>
    </source>
</reference>
<dbReference type="GO" id="GO:0006310">
    <property type="term" value="P:DNA recombination"/>
    <property type="evidence" value="ECO:0007669"/>
    <property type="project" value="UniProtKB-KW"/>
</dbReference>
<dbReference type="PANTHER" id="PTHR30349:SF41">
    <property type="entry name" value="INTEGRASE_RECOMBINASE PROTEIN MJ0367-RELATED"/>
    <property type="match status" value="1"/>
</dbReference>
<gene>
    <name evidence="5" type="ORF">EDC18_103386</name>
</gene>
<protein>
    <submittedName>
        <fullName evidence="5">Phage integrase family protein</fullName>
    </submittedName>
</protein>
<dbReference type="Pfam" id="PF00589">
    <property type="entry name" value="Phage_integrase"/>
    <property type="match status" value="1"/>
</dbReference>
<accession>A0A4R3MN28</accession>
<dbReference type="InterPro" id="IPR050090">
    <property type="entry name" value="Tyrosine_recombinase_XerCD"/>
</dbReference>
<evidence type="ECO:0000256" key="2">
    <source>
        <dbReference type="ARBA" id="ARBA00023125"/>
    </source>
</evidence>
<dbReference type="EMBL" id="SMAL01000003">
    <property type="protein sequence ID" value="TCT15675.1"/>
    <property type="molecule type" value="Genomic_DNA"/>
</dbReference>
<dbReference type="Proteomes" id="UP000294902">
    <property type="component" value="Unassembled WGS sequence"/>
</dbReference>
<evidence type="ECO:0000256" key="3">
    <source>
        <dbReference type="ARBA" id="ARBA00023172"/>
    </source>
</evidence>
<dbReference type="InterPro" id="IPR011010">
    <property type="entry name" value="DNA_brk_join_enz"/>
</dbReference>
<organism evidence="5 6">
    <name type="scientific">Natranaerovirga pectinivora</name>
    <dbReference type="NCBI Taxonomy" id="682400"/>
    <lineage>
        <taxon>Bacteria</taxon>
        <taxon>Bacillati</taxon>
        <taxon>Bacillota</taxon>
        <taxon>Clostridia</taxon>
        <taxon>Lachnospirales</taxon>
        <taxon>Natranaerovirgaceae</taxon>
        <taxon>Natranaerovirga</taxon>
    </lineage>
</organism>
<dbReference type="PROSITE" id="PS51898">
    <property type="entry name" value="TYR_RECOMBINASE"/>
    <property type="match status" value="1"/>
</dbReference>